<evidence type="ECO:0000256" key="9">
    <source>
        <dbReference type="ARBA" id="ARBA00023004"/>
    </source>
</evidence>
<keyword evidence="6 13" id="KW-0812">Transmembrane</keyword>
<accession>A0A0D6JCG2</accession>
<gene>
    <name evidence="14" type="primary">sdhC</name>
    <name evidence="14" type="ORF">YBN1229_v1_1107</name>
</gene>
<feature type="binding site" description="axial binding residue" evidence="12">
    <location>
        <position position="89"/>
    </location>
    <ligand>
        <name>heme</name>
        <dbReference type="ChEBI" id="CHEBI:30413"/>
        <note>ligand shared with second transmembrane subunit</note>
    </ligand>
    <ligandPart>
        <name>Fe</name>
        <dbReference type="ChEBI" id="CHEBI:18248"/>
    </ligandPart>
</feature>
<dbReference type="GO" id="GO:0006099">
    <property type="term" value="P:tricarboxylic acid cycle"/>
    <property type="evidence" value="ECO:0007669"/>
    <property type="project" value="InterPro"/>
</dbReference>
<dbReference type="PROSITE" id="PS01001">
    <property type="entry name" value="SDH_CYT_2"/>
    <property type="match status" value="1"/>
</dbReference>
<dbReference type="GO" id="GO:0009055">
    <property type="term" value="F:electron transfer activity"/>
    <property type="evidence" value="ECO:0007669"/>
    <property type="project" value="InterPro"/>
</dbReference>
<keyword evidence="7 12" id="KW-0479">Metal-binding</keyword>
<evidence type="ECO:0000256" key="12">
    <source>
        <dbReference type="PIRSR" id="PIRSR000178-1"/>
    </source>
</evidence>
<keyword evidence="8 13" id="KW-1133">Transmembrane helix</keyword>
<dbReference type="SUPFAM" id="SSF81343">
    <property type="entry name" value="Fumarate reductase respiratory complex transmembrane subunits"/>
    <property type="match status" value="1"/>
</dbReference>
<evidence type="ECO:0000256" key="1">
    <source>
        <dbReference type="ARBA" id="ARBA00004050"/>
    </source>
</evidence>
<evidence type="ECO:0000256" key="4">
    <source>
        <dbReference type="ARBA" id="ARBA00020076"/>
    </source>
</evidence>
<dbReference type="GO" id="GO:0046872">
    <property type="term" value="F:metal ion binding"/>
    <property type="evidence" value="ECO:0007669"/>
    <property type="project" value="UniProtKB-KW"/>
</dbReference>
<dbReference type="PANTHER" id="PTHR10978:SF5">
    <property type="entry name" value="SUCCINATE DEHYDROGENASE CYTOCHROME B560 SUBUNIT, MITOCHONDRIAL"/>
    <property type="match status" value="1"/>
</dbReference>
<comment type="similarity">
    <text evidence="3">Belongs to the cytochrome b560 family.</text>
</comment>
<dbReference type="OrthoDB" id="9799441at2"/>
<dbReference type="PANTHER" id="PTHR10978">
    <property type="entry name" value="SUCCINATE DEHYDROGENASE CYTOCHROME B560 SUBUNIT"/>
    <property type="match status" value="1"/>
</dbReference>
<dbReference type="CDD" id="cd03499">
    <property type="entry name" value="SQR_TypeC_SdhC"/>
    <property type="match status" value="1"/>
</dbReference>
<dbReference type="InterPro" id="IPR018495">
    <property type="entry name" value="Succ_DH_cyt_bsu_CS"/>
</dbReference>
<name>A0A0D6JCG2_9HYPH</name>
<dbReference type="InterPro" id="IPR034804">
    <property type="entry name" value="SQR/QFR_C/D"/>
</dbReference>
<keyword evidence="10 13" id="KW-0472">Membrane</keyword>
<dbReference type="InterPro" id="IPR014314">
    <property type="entry name" value="Succ_DH_cytb556"/>
</dbReference>
<dbReference type="RefSeq" id="WP_046477203.1">
    <property type="nucleotide sequence ID" value="NZ_LN829118.1"/>
</dbReference>
<dbReference type="Gene3D" id="1.20.1300.10">
    <property type="entry name" value="Fumarate reductase/succinate dehydrogenase, transmembrane subunit"/>
    <property type="match status" value="1"/>
</dbReference>
<dbReference type="Pfam" id="PF01127">
    <property type="entry name" value="Sdh_cyt"/>
    <property type="match status" value="1"/>
</dbReference>
<comment type="subcellular location">
    <subcellularLocation>
        <location evidence="2">Membrane</location>
        <topology evidence="2">Multi-pass membrane protein</topology>
    </subcellularLocation>
</comment>
<dbReference type="KEGG" id="fil:BN1229_v1_1106"/>
<feature type="transmembrane region" description="Helical" evidence="13">
    <location>
        <begin position="33"/>
        <end position="53"/>
    </location>
</feature>
<evidence type="ECO:0000256" key="3">
    <source>
        <dbReference type="ARBA" id="ARBA00007244"/>
    </source>
</evidence>
<evidence type="ECO:0000256" key="2">
    <source>
        <dbReference type="ARBA" id="ARBA00004141"/>
    </source>
</evidence>
<dbReference type="PROSITE" id="PS01000">
    <property type="entry name" value="SDH_CYT_1"/>
    <property type="match status" value="1"/>
</dbReference>
<keyword evidence="15" id="KW-1185">Reference proteome</keyword>
<evidence type="ECO:0000313" key="15">
    <source>
        <dbReference type="Proteomes" id="UP000033187"/>
    </source>
</evidence>
<dbReference type="InterPro" id="IPR000701">
    <property type="entry name" value="SuccDH_FuR_B_TM-su"/>
</dbReference>
<dbReference type="KEGG" id="fiy:BN1229_v1_1107"/>
<dbReference type="NCBIfam" id="TIGR02970">
    <property type="entry name" value="succ_dehyd_cytB"/>
    <property type="match status" value="1"/>
</dbReference>
<dbReference type="GO" id="GO:0016020">
    <property type="term" value="C:membrane"/>
    <property type="evidence" value="ECO:0007669"/>
    <property type="project" value="UniProtKB-SubCell"/>
</dbReference>
<organism evidence="14 15">
    <name type="scientific">Candidatus Filomicrobium marinum</name>
    <dbReference type="NCBI Taxonomy" id="1608628"/>
    <lineage>
        <taxon>Bacteria</taxon>
        <taxon>Pseudomonadati</taxon>
        <taxon>Pseudomonadota</taxon>
        <taxon>Alphaproteobacteria</taxon>
        <taxon>Hyphomicrobiales</taxon>
        <taxon>Hyphomicrobiaceae</taxon>
        <taxon>Filomicrobium</taxon>
    </lineage>
</organism>
<feature type="transmembrane region" description="Helical" evidence="13">
    <location>
        <begin position="73"/>
        <end position="91"/>
    </location>
</feature>
<dbReference type="Proteomes" id="UP000033187">
    <property type="component" value="Chromosome 1"/>
</dbReference>
<comment type="cofactor">
    <cofactor evidence="12">
        <name>heme</name>
        <dbReference type="ChEBI" id="CHEBI:30413"/>
    </cofactor>
    <text evidence="12">The heme is bound between the two transmembrane subunits.</text>
</comment>
<sequence>MAEAKTIRGNAIERPLSPHLQIYRPLINMVMSILHRITGAALYFGSLLLAWWLVSAAIGPDYFNFVNGLFDTWLGRIVLFGYTWALMHHMMGGIRHFIWDTASYLDIPSVNFLSWATIVCSVVLTAAVWAGVFLLG</sequence>
<dbReference type="AlphaFoldDB" id="A0A0D6JCG2"/>
<evidence type="ECO:0000256" key="8">
    <source>
        <dbReference type="ARBA" id="ARBA00022989"/>
    </source>
</evidence>
<protein>
    <recommendedName>
        <fullName evidence="4">Succinate dehydrogenase cytochrome b556 subunit</fullName>
    </recommendedName>
</protein>
<evidence type="ECO:0000256" key="11">
    <source>
        <dbReference type="ARBA" id="ARBA00025912"/>
    </source>
</evidence>
<evidence type="ECO:0000256" key="5">
    <source>
        <dbReference type="ARBA" id="ARBA00022617"/>
    </source>
</evidence>
<proteinExistence type="inferred from homology"/>
<evidence type="ECO:0000256" key="10">
    <source>
        <dbReference type="ARBA" id="ARBA00023136"/>
    </source>
</evidence>
<dbReference type="PIRSF" id="PIRSF000178">
    <property type="entry name" value="SDH_cyt_b560"/>
    <property type="match status" value="1"/>
</dbReference>
<reference evidence="15" key="1">
    <citation type="submission" date="2015-02" db="EMBL/GenBank/DDBJ databases">
        <authorList>
            <person name="Chooi Y.-H."/>
        </authorList>
    </citation>
    <scope>NUCLEOTIDE SEQUENCE [LARGE SCALE GENOMIC DNA]</scope>
    <source>
        <strain evidence="15">strain Y</strain>
    </source>
</reference>
<evidence type="ECO:0000256" key="13">
    <source>
        <dbReference type="SAM" id="Phobius"/>
    </source>
</evidence>
<keyword evidence="9 12" id="KW-0408">Iron</keyword>
<dbReference type="EMBL" id="LN829119">
    <property type="protein sequence ID" value="CPR17109.1"/>
    <property type="molecule type" value="Genomic_DNA"/>
</dbReference>
<evidence type="ECO:0000256" key="7">
    <source>
        <dbReference type="ARBA" id="ARBA00022723"/>
    </source>
</evidence>
<evidence type="ECO:0000256" key="6">
    <source>
        <dbReference type="ARBA" id="ARBA00022692"/>
    </source>
</evidence>
<keyword evidence="5 12" id="KW-0349">Heme</keyword>
<evidence type="ECO:0000313" key="14">
    <source>
        <dbReference type="EMBL" id="CPR17109.1"/>
    </source>
</evidence>
<comment type="subunit">
    <text evidence="11">Part of an enzyme complex containing four subunits: a flavoprotein, an iron-sulfur protein, plus two membrane-anchoring proteins, SdhC and SdhD. The complex can form homotrimers.</text>
</comment>
<feature type="transmembrane region" description="Helical" evidence="13">
    <location>
        <begin position="112"/>
        <end position="135"/>
    </location>
</feature>
<comment type="function">
    <text evidence="1">Membrane-anchoring subunit of succinate dehydrogenase (SDH).</text>
</comment>